<evidence type="ECO:0000259" key="9">
    <source>
        <dbReference type="Pfam" id="PF00703"/>
    </source>
</evidence>
<dbReference type="Gene3D" id="2.60.120.260">
    <property type="entry name" value="Galactose-binding domain-like"/>
    <property type="match status" value="1"/>
</dbReference>
<comment type="caution">
    <text evidence="12">The sequence shown here is derived from an EMBL/GenBank/DDBJ whole genome shotgun (WGS) entry which is preliminary data.</text>
</comment>
<organism evidence="12 13">
    <name type="scientific">Macrolepiota fuliginosa MF-IS2</name>
    <dbReference type="NCBI Taxonomy" id="1400762"/>
    <lineage>
        <taxon>Eukaryota</taxon>
        <taxon>Fungi</taxon>
        <taxon>Dikarya</taxon>
        <taxon>Basidiomycota</taxon>
        <taxon>Agaricomycotina</taxon>
        <taxon>Agaricomycetes</taxon>
        <taxon>Agaricomycetidae</taxon>
        <taxon>Agaricales</taxon>
        <taxon>Agaricineae</taxon>
        <taxon>Agaricaceae</taxon>
        <taxon>Macrolepiota</taxon>
    </lineage>
</organism>
<dbReference type="SUPFAM" id="SSF49785">
    <property type="entry name" value="Galactose-binding domain-like"/>
    <property type="match status" value="1"/>
</dbReference>
<dbReference type="InterPro" id="IPR006102">
    <property type="entry name" value="Ig-like_GH2"/>
</dbReference>
<keyword evidence="13" id="KW-1185">Reference proteome</keyword>
<proteinExistence type="inferred from homology"/>
<comment type="catalytic activity">
    <reaction evidence="1">
        <text>Hydrolysis of terminal, non-reducing beta-D-mannose residues in beta-D-mannosides.</text>
        <dbReference type="EC" id="3.2.1.25"/>
    </reaction>
</comment>
<comment type="pathway">
    <text evidence="2">Glycan metabolism; N-glycan degradation.</text>
</comment>
<dbReference type="GO" id="GO:0006516">
    <property type="term" value="P:glycoprotein catabolic process"/>
    <property type="evidence" value="ECO:0007669"/>
    <property type="project" value="TreeGrafter"/>
</dbReference>
<dbReference type="InterPro" id="IPR054593">
    <property type="entry name" value="Beta-mannosidase-like_N2"/>
</dbReference>
<dbReference type="PANTHER" id="PTHR43730">
    <property type="entry name" value="BETA-MANNOSIDASE"/>
    <property type="match status" value="1"/>
</dbReference>
<dbReference type="InterPro" id="IPR050887">
    <property type="entry name" value="Beta-mannosidase_GH2"/>
</dbReference>
<sequence length="861" mass="98194">MSAKSGISRSLEKWSFTQVGGGEGTKDGEWLEVSSFPTTVHVELLKLGRIPDPFIGLHEWDVQWIGEKEWVFKTTFDVAQAELAYSNTDLVFDGLDTFATVTLNGEKILKSSNQFLEYRVPVKDYVKVGANEVTIHFESAFLKGRDIEKEHGKLNLWNGDSSRLHVRKAQYNYGWDWGPVIMTVGPWKPITFQAYNNRVADIDIRTDISEALDVKISVDITFAGKKSESAAFSLKGPDGATVASSPAVPTDSGHAKISLDFRPGELKLWYPVGYGDQPLYNVLVELTDENGSIIEVKTQRTAFRRVRIIQDKLVDQEGLTFLFEINNVRIFCGGSNWIPADSFLTTVTSQRYRDWLQLMVDGNQNMVRVWGGGIYEHDAFYDICDELGLLVWQDFMFGCGQYPAYETFVQSIKEEAVQNVKRLRHHPSVVIFAGNNEDYQIAESFKLELDYDDETSDFRKTNFPARYIYEHVLPEVVEGYSDIFYHRGSPYSGHGKPTTDRTLGDIHQWNVWHGSQEPWHNWDILAGRFVSEFGMQGYPNIRTVDYWIGDDKSERFPQSRVCNNHNKADGFERRLELYLMENFKHAFDIESYAYYTQVMQAETLASAYRLWRRNWRGPGREYTAGALVWQINDCWPVTSWAIVDYFLRPKPAYFSIARELKPYTVGMTRKEYQTFSDERTAAFFKIETVLEIWGTNSTLEEKKAKLELSAFDLHSDWTDSWAKEVTLAPNSSTELYKGEAPGLPPRTKKSDVPRTIILSARLLGDDGEVLGRYSNWPEPFKFIKFPSVAELGLKTTIGQDGEVVTLQTLKPIKGIVLDVDGEDVKWSDQAIDLVPRDPQTIRAVGLGGREIKIRFLGDGTA</sequence>
<dbReference type="GO" id="GO:0005975">
    <property type="term" value="P:carbohydrate metabolic process"/>
    <property type="evidence" value="ECO:0007669"/>
    <property type="project" value="InterPro"/>
</dbReference>
<dbReference type="Proteomes" id="UP000807342">
    <property type="component" value="Unassembled WGS sequence"/>
</dbReference>
<evidence type="ECO:0000256" key="2">
    <source>
        <dbReference type="ARBA" id="ARBA00004740"/>
    </source>
</evidence>
<dbReference type="InterPro" id="IPR041447">
    <property type="entry name" value="Mannosidase_ig"/>
</dbReference>
<name>A0A9P5XMY5_9AGAR</name>
<dbReference type="InterPro" id="IPR008979">
    <property type="entry name" value="Galactose-bd-like_sf"/>
</dbReference>
<dbReference type="InterPro" id="IPR013783">
    <property type="entry name" value="Ig-like_fold"/>
</dbReference>
<dbReference type="EMBL" id="MU151071">
    <property type="protein sequence ID" value="KAF9452510.1"/>
    <property type="molecule type" value="Genomic_DNA"/>
</dbReference>
<evidence type="ECO:0000256" key="3">
    <source>
        <dbReference type="ARBA" id="ARBA00012754"/>
    </source>
</evidence>
<dbReference type="Gene3D" id="2.60.40.10">
    <property type="entry name" value="Immunoglobulins"/>
    <property type="match status" value="2"/>
</dbReference>
<evidence type="ECO:0000256" key="7">
    <source>
        <dbReference type="ARBA" id="ARBA00041069"/>
    </source>
</evidence>
<dbReference type="SUPFAM" id="SSF51445">
    <property type="entry name" value="(Trans)glycosidases"/>
    <property type="match status" value="1"/>
</dbReference>
<dbReference type="Pfam" id="PF22666">
    <property type="entry name" value="Glyco_hydro_2_N2"/>
    <property type="match status" value="1"/>
</dbReference>
<dbReference type="EC" id="3.2.1.25" evidence="3"/>
<evidence type="ECO:0000313" key="13">
    <source>
        <dbReference type="Proteomes" id="UP000807342"/>
    </source>
</evidence>
<feature type="domain" description="Beta-mannosidase-like galactose-binding" evidence="11">
    <location>
        <begin position="14"/>
        <end position="188"/>
    </location>
</feature>
<dbReference type="AlphaFoldDB" id="A0A9P5XMY5"/>
<evidence type="ECO:0000259" key="11">
    <source>
        <dbReference type="Pfam" id="PF22666"/>
    </source>
</evidence>
<dbReference type="Pfam" id="PF00703">
    <property type="entry name" value="Glyco_hydro_2"/>
    <property type="match status" value="1"/>
</dbReference>
<feature type="domain" description="Glycoside hydrolase family 2 immunoglobulin-like beta-sandwich" evidence="9">
    <location>
        <begin position="198"/>
        <end position="304"/>
    </location>
</feature>
<dbReference type="PANTHER" id="PTHR43730:SF1">
    <property type="entry name" value="BETA-MANNOSIDASE"/>
    <property type="match status" value="1"/>
</dbReference>
<evidence type="ECO:0000313" key="12">
    <source>
        <dbReference type="EMBL" id="KAF9452510.1"/>
    </source>
</evidence>
<comment type="similarity">
    <text evidence="6">Belongs to the glycosyl hydrolase 2 family. Beta-mannosidase B subfamily.</text>
</comment>
<dbReference type="InterPro" id="IPR036156">
    <property type="entry name" value="Beta-gal/glucu_dom_sf"/>
</dbReference>
<feature type="domain" description="Mannosidase Ig/CBM-like" evidence="10">
    <location>
        <begin position="689"/>
        <end position="781"/>
    </location>
</feature>
<evidence type="ECO:0000256" key="4">
    <source>
        <dbReference type="ARBA" id="ARBA00022801"/>
    </source>
</evidence>
<keyword evidence="5" id="KW-0326">Glycosidase</keyword>
<evidence type="ECO:0000256" key="6">
    <source>
        <dbReference type="ARBA" id="ARBA00038429"/>
    </source>
</evidence>
<dbReference type="SUPFAM" id="SSF49303">
    <property type="entry name" value="beta-Galactosidase/glucuronidase domain"/>
    <property type="match status" value="2"/>
</dbReference>
<dbReference type="InterPro" id="IPR017853">
    <property type="entry name" value="GH"/>
</dbReference>
<dbReference type="Pfam" id="PF17786">
    <property type="entry name" value="Mannosidase_ig"/>
    <property type="match status" value="1"/>
</dbReference>
<dbReference type="OrthoDB" id="2866996at2759"/>
<protein>
    <recommendedName>
        <fullName evidence="7">Beta-mannosidase B</fullName>
        <ecNumber evidence="3">3.2.1.25</ecNumber>
    </recommendedName>
    <alternativeName>
        <fullName evidence="8">Mannanase B</fullName>
    </alternativeName>
</protein>
<evidence type="ECO:0000256" key="5">
    <source>
        <dbReference type="ARBA" id="ARBA00023295"/>
    </source>
</evidence>
<gene>
    <name evidence="12" type="ORF">P691DRAFT_722003</name>
</gene>
<dbReference type="FunFam" id="3.20.20.80:FF:000050">
    <property type="entry name" value="Beta-mannosidase B"/>
    <property type="match status" value="1"/>
</dbReference>
<evidence type="ECO:0000256" key="8">
    <source>
        <dbReference type="ARBA" id="ARBA00041614"/>
    </source>
</evidence>
<keyword evidence="4 12" id="KW-0378">Hydrolase</keyword>
<dbReference type="Gene3D" id="3.20.20.80">
    <property type="entry name" value="Glycosidases"/>
    <property type="match status" value="1"/>
</dbReference>
<reference evidence="12" key="1">
    <citation type="submission" date="2020-11" db="EMBL/GenBank/DDBJ databases">
        <authorList>
            <consortium name="DOE Joint Genome Institute"/>
            <person name="Ahrendt S."/>
            <person name="Riley R."/>
            <person name="Andreopoulos W."/>
            <person name="Labutti K."/>
            <person name="Pangilinan J."/>
            <person name="Ruiz-Duenas F.J."/>
            <person name="Barrasa J.M."/>
            <person name="Sanchez-Garcia M."/>
            <person name="Camarero S."/>
            <person name="Miyauchi S."/>
            <person name="Serrano A."/>
            <person name="Linde D."/>
            <person name="Babiker R."/>
            <person name="Drula E."/>
            <person name="Ayuso-Fernandez I."/>
            <person name="Pacheco R."/>
            <person name="Padilla G."/>
            <person name="Ferreira P."/>
            <person name="Barriuso J."/>
            <person name="Kellner H."/>
            <person name="Castanera R."/>
            <person name="Alfaro M."/>
            <person name="Ramirez L."/>
            <person name="Pisabarro A.G."/>
            <person name="Kuo A."/>
            <person name="Tritt A."/>
            <person name="Lipzen A."/>
            <person name="He G."/>
            <person name="Yan M."/>
            <person name="Ng V."/>
            <person name="Cullen D."/>
            <person name="Martin F."/>
            <person name="Rosso M.-N."/>
            <person name="Henrissat B."/>
            <person name="Hibbett D."/>
            <person name="Martinez A.T."/>
            <person name="Grigoriev I.V."/>
        </authorList>
    </citation>
    <scope>NUCLEOTIDE SEQUENCE</scope>
    <source>
        <strain evidence="12">MF-IS2</strain>
    </source>
</reference>
<evidence type="ECO:0000259" key="10">
    <source>
        <dbReference type="Pfam" id="PF17786"/>
    </source>
</evidence>
<accession>A0A9P5XMY5</accession>
<evidence type="ECO:0000256" key="1">
    <source>
        <dbReference type="ARBA" id="ARBA00000829"/>
    </source>
</evidence>
<dbReference type="GO" id="GO:0004567">
    <property type="term" value="F:beta-mannosidase activity"/>
    <property type="evidence" value="ECO:0007669"/>
    <property type="project" value="UniProtKB-EC"/>
</dbReference>